<evidence type="ECO:0000313" key="3">
    <source>
        <dbReference type="Proteomes" id="UP000005744"/>
    </source>
</evidence>
<dbReference type="OrthoDB" id="5853561at2"/>
<dbReference type="HOGENOM" id="CLU_020336_13_6_6"/>
<dbReference type="Proteomes" id="UP000005744">
    <property type="component" value="Unassembled WGS sequence"/>
</dbReference>
<feature type="domain" description="AB hydrolase-1" evidence="1">
    <location>
        <begin position="40"/>
        <end position="291"/>
    </location>
</feature>
<dbReference type="eggNOG" id="COG2267">
    <property type="taxonomic scope" value="Bacteria"/>
</dbReference>
<dbReference type="GO" id="GO:0016746">
    <property type="term" value="F:acyltransferase activity"/>
    <property type="evidence" value="ECO:0007669"/>
    <property type="project" value="UniProtKB-KW"/>
</dbReference>
<keyword evidence="2" id="KW-0378">Hydrolase</keyword>
<proteinExistence type="predicted"/>
<keyword evidence="3" id="KW-1185">Reference proteome</keyword>
<name>I3CE32_9GAMM</name>
<dbReference type="InterPro" id="IPR029058">
    <property type="entry name" value="AB_hydrolase_fold"/>
</dbReference>
<dbReference type="RefSeq" id="WP_002684215.1">
    <property type="nucleotide sequence ID" value="NZ_JH600070.1"/>
</dbReference>
<dbReference type="Gene3D" id="3.40.50.1820">
    <property type="entry name" value="alpha/beta hydrolase"/>
    <property type="match status" value="1"/>
</dbReference>
<dbReference type="PANTHER" id="PTHR46438">
    <property type="entry name" value="ALPHA/BETA-HYDROLASES SUPERFAMILY PROTEIN"/>
    <property type="match status" value="1"/>
</dbReference>
<keyword evidence="2" id="KW-0012">Acyltransferase</keyword>
<dbReference type="SUPFAM" id="SSF53474">
    <property type="entry name" value="alpha/beta-Hydrolases"/>
    <property type="match status" value="1"/>
</dbReference>
<protein>
    <submittedName>
        <fullName evidence="2">Putative hydrolase or acyltransferase of alpha/beta superfamily</fullName>
    </submittedName>
</protein>
<evidence type="ECO:0000259" key="1">
    <source>
        <dbReference type="Pfam" id="PF00561"/>
    </source>
</evidence>
<dbReference type="EMBL" id="JH600070">
    <property type="protein sequence ID" value="EIJ41875.1"/>
    <property type="molecule type" value="Genomic_DNA"/>
</dbReference>
<accession>I3CE32</accession>
<dbReference type="PANTHER" id="PTHR46438:SF11">
    <property type="entry name" value="LIPASE-RELATED"/>
    <property type="match status" value="1"/>
</dbReference>
<dbReference type="GO" id="GO:0016787">
    <property type="term" value="F:hydrolase activity"/>
    <property type="evidence" value="ECO:0007669"/>
    <property type="project" value="UniProtKB-KW"/>
</dbReference>
<organism evidence="2 3">
    <name type="scientific">Beggiatoa alba B18LD</name>
    <dbReference type="NCBI Taxonomy" id="395493"/>
    <lineage>
        <taxon>Bacteria</taxon>
        <taxon>Pseudomonadati</taxon>
        <taxon>Pseudomonadota</taxon>
        <taxon>Gammaproteobacteria</taxon>
        <taxon>Thiotrichales</taxon>
        <taxon>Thiotrichaceae</taxon>
        <taxon>Beggiatoa</taxon>
    </lineage>
</organism>
<evidence type="ECO:0000313" key="2">
    <source>
        <dbReference type="EMBL" id="EIJ41875.1"/>
    </source>
</evidence>
<dbReference type="AlphaFoldDB" id="I3CE32"/>
<reference evidence="2 3" key="1">
    <citation type="submission" date="2011-11" db="EMBL/GenBank/DDBJ databases">
        <title>Improved High-Quality Draft sequence of Beggiatoa alba B18lD.</title>
        <authorList>
            <consortium name="US DOE Joint Genome Institute"/>
            <person name="Lucas S."/>
            <person name="Han J."/>
            <person name="Lapidus A."/>
            <person name="Cheng J.-F."/>
            <person name="Goodwin L."/>
            <person name="Pitluck S."/>
            <person name="Peters L."/>
            <person name="Mikhailova N."/>
            <person name="Held B."/>
            <person name="Detter J.C."/>
            <person name="Han C."/>
            <person name="Tapia R."/>
            <person name="Land M."/>
            <person name="Hauser L."/>
            <person name="Kyrpides N."/>
            <person name="Ivanova N."/>
            <person name="Pagani I."/>
            <person name="Samuel K."/>
            <person name="Teske A."/>
            <person name="Mueller J."/>
            <person name="Woyke T."/>
        </authorList>
    </citation>
    <scope>NUCLEOTIDE SEQUENCE [LARGE SCALE GENOMIC DNA]</scope>
    <source>
        <strain evidence="2 3">B18LD</strain>
    </source>
</reference>
<dbReference type="InterPro" id="IPR000073">
    <property type="entry name" value="AB_hydrolase_1"/>
</dbReference>
<dbReference type="PRINTS" id="PR00111">
    <property type="entry name" value="ABHYDROLASE"/>
</dbReference>
<sequence length="315" mass="36081">MQQQDWWQETFPTGRKTLQIIDANGHPVTLSYGEKGQGQPLVCLNGWGCWSYSWHQNIDALSEHFRVICFDGKGYGFSDKPLLQDRSGYQVKEVIRVIEALCDEPVFLVGESLGGLIALAVAQERSDLVSQLCVIDAAIFPRQMPNLGMRMMVKIPLSWVRFFDYSGLARYCEPLLRILYHQGQREIYYNRRTLKEENVHWVLYPYLAFQGALTRLTADSKQATEEIIKLIRFNDGVIAEVQENLEEIKCPTLVLWGEKDHWFPPSDAERLKASLPNAVLKVIPNCGHHAISDCPEQVNQALIQFWLQLGRQGMQ</sequence>
<gene>
    <name evidence="2" type="ORF">BegalDRAFT_0971</name>
</gene>
<dbReference type="Pfam" id="PF00561">
    <property type="entry name" value="Abhydrolase_1"/>
    <property type="match status" value="1"/>
</dbReference>
<dbReference type="STRING" id="395493.BegalDRAFT_0971"/>
<keyword evidence="2" id="KW-0808">Transferase</keyword>